<dbReference type="Gene3D" id="3.40.50.720">
    <property type="entry name" value="NAD(P)-binding Rossmann-like Domain"/>
    <property type="match status" value="1"/>
</dbReference>
<sequence length="332" mass="34297">MTSSSMIAAVVETHDGPFHLRDVALPQPGAGEVLVRVHASGTNPLDIKIRAGLAAHARNPLPATLGLDMAGTIERVGADVRGFVPGDEVYGMIGGVGGLPGTHAEYAVADARLIAHKPANLSMREAAVLPLVAITAWEGLIDRAQLRPGQTVLVQGGAGGVGHAVVQLALARGATVSATALGGDDLAYLERLGAAPIDGGRDVADYVRAYGDGNGFDIVYDTGGGALLDASFHAVRRFGHVVSSLGWGQHLLAPLSFRQASYSGVFTLQPLIDGEGRGHFGEILAELTTLVEQGKLLPRLDPREFTLATLAEAYAALEARDGAGKIAITATT</sequence>
<evidence type="ECO:0000313" key="3">
    <source>
        <dbReference type="EMBL" id="MEN2789280.1"/>
    </source>
</evidence>
<organism evidence="3 4">
    <name type="scientific">Sphingomonas oligophenolica</name>
    <dbReference type="NCBI Taxonomy" id="301154"/>
    <lineage>
        <taxon>Bacteria</taxon>
        <taxon>Pseudomonadati</taxon>
        <taxon>Pseudomonadota</taxon>
        <taxon>Alphaproteobacteria</taxon>
        <taxon>Sphingomonadales</taxon>
        <taxon>Sphingomonadaceae</taxon>
        <taxon>Sphingomonas</taxon>
    </lineage>
</organism>
<dbReference type="SUPFAM" id="SSF50129">
    <property type="entry name" value="GroES-like"/>
    <property type="match status" value="1"/>
</dbReference>
<keyword evidence="4" id="KW-1185">Reference proteome</keyword>
<dbReference type="InterPro" id="IPR036291">
    <property type="entry name" value="NAD(P)-bd_dom_sf"/>
</dbReference>
<comment type="caution">
    <text evidence="3">The sequence shown here is derived from an EMBL/GenBank/DDBJ whole genome shotgun (WGS) entry which is preliminary data.</text>
</comment>
<dbReference type="SMART" id="SM00829">
    <property type="entry name" value="PKS_ER"/>
    <property type="match status" value="1"/>
</dbReference>
<dbReference type="InterPro" id="IPR020843">
    <property type="entry name" value="ER"/>
</dbReference>
<dbReference type="InterPro" id="IPR013154">
    <property type="entry name" value="ADH-like_N"/>
</dbReference>
<gene>
    <name evidence="3" type="ORF">ABC974_06555</name>
</gene>
<dbReference type="PANTHER" id="PTHR44154:SF1">
    <property type="entry name" value="QUINONE OXIDOREDUCTASE"/>
    <property type="match status" value="1"/>
</dbReference>
<feature type="domain" description="Enoyl reductase (ER)" evidence="2">
    <location>
        <begin position="16"/>
        <end position="328"/>
    </location>
</feature>
<dbReference type="InterPro" id="IPR051603">
    <property type="entry name" value="Zinc-ADH_QOR/CCCR"/>
</dbReference>
<keyword evidence="1" id="KW-0521">NADP</keyword>
<dbReference type="Pfam" id="PF08240">
    <property type="entry name" value="ADH_N"/>
    <property type="match status" value="1"/>
</dbReference>
<dbReference type="Gene3D" id="3.90.180.10">
    <property type="entry name" value="Medium-chain alcohol dehydrogenases, catalytic domain"/>
    <property type="match status" value="1"/>
</dbReference>
<dbReference type="EMBL" id="JBDIME010000003">
    <property type="protein sequence ID" value="MEN2789280.1"/>
    <property type="molecule type" value="Genomic_DNA"/>
</dbReference>
<protein>
    <submittedName>
        <fullName evidence="3">Zinc-dependent alcohol dehydrogenase family protein</fullName>
    </submittedName>
</protein>
<dbReference type="RefSeq" id="WP_343891934.1">
    <property type="nucleotide sequence ID" value="NZ_BAAAEH010000047.1"/>
</dbReference>
<evidence type="ECO:0000313" key="4">
    <source>
        <dbReference type="Proteomes" id="UP001419910"/>
    </source>
</evidence>
<dbReference type="CDD" id="cd08272">
    <property type="entry name" value="MDR6"/>
    <property type="match status" value="1"/>
</dbReference>
<dbReference type="InterPro" id="IPR011032">
    <property type="entry name" value="GroES-like_sf"/>
</dbReference>
<dbReference type="Proteomes" id="UP001419910">
    <property type="component" value="Unassembled WGS sequence"/>
</dbReference>
<evidence type="ECO:0000256" key="1">
    <source>
        <dbReference type="ARBA" id="ARBA00022857"/>
    </source>
</evidence>
<dbReference type="Pfam" id="PF13602">
    <property type="entry name" value="ADH_zinc_N_2"/>
    <property type="match status" value="1"/>
</dbReference>
<proteinExistence type="predicted"/>
<accession>A0ABU9Y0E0</accession>
<dbReference type="PANTHER" id="PTHR44154">
    <property type="entry name" value="QUINONE OXIDOREDUCTASE"/>
    <property type="match status" value="1"/>
</dbReference>
<evidence type="ECO:0000259" key="2">
    <source>
        <dbReference type="SMART" id="SM00829"/>
    </source>
</evidence>
<reference evidence="3 4" key="1">
    <citation type="submission" date="2024-05" db="EMBL/GenBank/DDBJ databases">
        <authorList>
            <person name="Liu Q."/>
            <person name="Xin Y.-H."/>
        </authorList>
    </citation>
    <scope>NUCLEOTIDE SEQUENCE [LARGE SCALE GENOMIC DNA]</scope>
    <source>
        <strain evidence="3 4">CGMCC 1.10181</strain>
    </source>
</reference>
<name>A0ABU9Y0E0_9SPHN</name>
<dbReference type="SUPFAM" id="SSF51735">
    <property type="entry name" value="NAD(P)-binding Rossmann-fold domains"/>
    <property type="match status" value="1"/>
</dbReference>